<dbReference type="GO" id="GO:0016787">
    <property type="term" value="F:hydrolase activity"/>
    <property type="evidence" value="ECO:0007669"/>
    <property type="project" value="UniProtKB-KW"/>
</dbReference>
<evidence type="ECO:0000256" key="3">
    <source>
        <dbReference type="SAM" id="MobiDB-lite"/>
    </source>
</evidence>
<accession>A0ABY2DXH8</accession>
<evidence type="ECO:0000259" key="4">
    <source>
        <dbReference type="Pfam" id="PF03632"/>
    </source>
</evidence>
<feature type="domain" description="Glycoside hydrolase family 65 N-terminal" evidence="6">
    <location>
        <begin position="38"/>
        <end position="292"/>
    </location>
</feature>
<dbReference type="Proteomes" id="UP000504882">
    <property type="component" value="Unassembled WGS sequence"/>
</dbReference>
<dbReference type="InterPro" id="IPR005196">
    <property type="entry name" value="Glyco_hydro_65_N"/>
</dbReference>
<dbReference type="EMBL" id="SMNA01000016">
    <property type="protein sequence ID" value="TDE88580.1"/>
    <property type="molecule type" value="Genomic_DNA"/>
</dbReference>
<feature type="region of interest" description="Disordered" evidence="3">
    <location>
        <begin position="785"/>
        <end position="813"/>
    </location>
</feature>
<keyword evidence="2" id="KW-0326">Glycosidase</keyword>
<evidence type="ECO:0000313" key="8">
    <source>
        <dbReference type="Proteomes" id="UP000504882"/>
    </source>
</evidence>
<dbReference type="PANTHER" id="PTHR11051">
    <property type="entry name" value="GLYCOSYL HYDROLASE-RELATED"/>
    <property type="match status" value="1"/>
</dbReference>
<comment type="caution">
    <text evidence="7">The sequence shown here is derived from an EMBL/GenBank/DDBJ whole genome shotgun (WGS) entry which is preliminary data.</text>
</comment>
<proteinExistence type="inferred from homology"/>
<name>A0ABY2DXH8_9MICO</name>
<gene>
    <name evidence="7" type="ORF">EXU48_22940</name>
</gene>
<dbReference type="InterPro" id="IPR011013">
    <property type="entry name" value="Gal_mutarotase_sf_dom"/>
</dbReference>
<dbReference type="InterPro" id="IPR005195">
    <property type="entry name" value="Glyco_hydro_65_M"/>
</dbReference>
<dbReference type="RefSeq" id="WP_133110020.1">
    <property type="nucleotide sequence ID" value="NZ_SMNA01000016.1"/>
</dbReference>
<dbReference type="Pfam" id="PF03632">
    <property type="entry name" value="Glyco_hydro_65m"/>
    <property type="match status" value="1"/>
</dbReference>
<feature type="region of interest" description="Disordered" evidence="3">
    <location>
        <begin position="1"/>
        <end position="23"/>
    </location>
</feature>
<dbReference type="Pfam" id="PF03633">
    <property type="entry name" value="Glyco_hydro_65C"/>
    <property type="match status" value="1"/>
</dbReference>
<dbReference type="PANTHER" id="PTHR11051:SF13">
    <property type="entry name" value="GLYCOSYL TRANSFERASE"/>
    <property type="match status" value="1"/>
</dbReference>
<reference evidence="7 8" key="1">
    <citation type="submission" date="2019-03" db="EMBL/GenBank/DDBJ databases">
        <title>Genomic features of bacteria from cold environments.</title>
        <authorList>
            <person name="Shen L."/>
        </authorList>
    </citation>
    <scope>NUCLEOTIDE SEQUENCE [LARGE SCALE GENOMIC DNA]</scope>
    <source>
        <strain evidence="8">T3246-1</strain>
    </source>
</reference>
<feature type="domain" description="Glycoside hydrolase family 65 central catalytic" evidence="4">
    <location>
        <begin position="348"/>
        <end position="699"/>
    </location>
</feature>
<dbReference type="SUPFAM" id="SSF48208">
    <property type="entry name" value="Six-hairpin glycosidases"/>
    <property type="match status" value="1"/>
</dbReference>
<dbReference type="InterPro" id="IPR012341">
    <property type="entry name" value="6hp_glycosidase-like_sf"/>
</dbReference>
<sequence length="813" mass="88492">MTDYSSVNPADRGSNDADATEYERDSAYRVDPWTLGRTGLDLHTLAASESLYSLANGHIGLRGSLEEGEPRAVPGTYVNGFFEERPLPHAESGYGFPESGETVVNVTDGKIIRLFVGDSPFDMRYGTIEHHERSLDLRAGTLDRITEWASPSGTSVRVTSRRLVSFAQRSLAAICYDVEPLDGDAYVALQSDLLANEAGSTPSSDPRDAAHLDRPLRAEFAAARDSRAVLVHRTRRSKLRVAAGMTHLLETPDDVETTIEAAGDLARYTVTAKVPRGARLRLIKLVAYGWSHRRSAPALRDQVEAALSVARLTGWDGLLEQQRNFLDEFWSRADVEIDGDPALQQAVRVSMFHILQSAARAEGQAIGAKGLSGVGYDGHTFWDAEVFALPMLTYTMPAAARDHLVWRHSTLGEARARAKELGLRGAAFPWRTISGKENSGYWPAGTAAFHVNSAVAAATSRYLAVTGDEDFEVGAGVELLTETARLWASIGHFNGSAFHIDGVTGPDEYTAIVDDNLYTNVMAAQNLTDAADACERRPEVAAALGVDAGEIDLWRRAAAGAAMPYNADLGVHEQSLGFTRHADWDFAGTKKKWYPLLLHYPYFQLYRRQVIKQADLTLAMHLRGDLFTPEQKERNFAYYEARTVRDSSLSAATQAVLAAETGHLDLAYDYWAEVAFVDLGDLHGNVDDGLHIAAMGGSWLVATAGFGGMRDHGGRVTFAPRLPHALQRIAFQVTYGGNVLRVSIRRNGGAAPEEATYEVVAGPGLRTWHHGRPVDVGADAPVTLPVPAVPDVEPVSQPARRAPKRRTSQPGTS</sequence>
<dbReference type="Gene3D" id="1.50.10.10">
    <property type="match status" value="1"/>
</dbReference>
<evidence type="ECO:0000256" key="2">
    <source>
        <dbReference type="ARBA" id="ARBA00023295"/>
    </source>
</evidence>
<dbReference type="SUPFAM" id="SSF74650">
    <property type="entry name" value="Galactose mutarotase-like"/>
    <property type="match status" value="1"/>
</dbReference>
<protein>
    <submittedName>
        <fullName evidence="7">Glycoside hydrolase family 65 protein</fullName>
    </submittedName>
</protein>
<evidence type="ECO:0000256" key="1">
    <source>
        <dbReference type="ARBA" id="ARBA00006768"/>
    </source>
</evidence>
<dbReference type="InterPro" id="IPR005194">
    <property type="entry name" value="Glyco_hydro_65_C"/>
</dbReference>
<evidence type="ECO:0000313" key="7">
    <source>
        <dbReference type="EMBL" id="TDE88580.1"/>
    </source>
</evidence>
<keyword evidence="8" id="KW-1185">Reference proteome</keyword>
<dbReference type="InterPro" id="IPR017045">
    <property type="entry name" value="Malt_Pase/Glycosyl_Hdrlase"/>
</dbReference>
<comment type="similarity">
    <text evidence="1">Belongs to the glycosyl hydrolase 65 family.</text>
</comment>
<dbReference type="Gene3D" id="2.70.98.40">
    <property type="entry name" value="Glycoside hydrolase, family 65, N-terminal domain"/>
    <property type="match status" value="1"/>
</dbReference>
<feature type="domain" description="Glycoside hydrolase family 65 C-terminal" evidence="5">
    <location>
        <begin position="709"/>
        <end position="776"/>
    </location>
</feature>
<evidence type="ECO:0000259" key="6">
    <source>
        <dbReference type="Pfam" id="PF03636"/>
    </source>
</evidence>
<keyword evidence="7" id="KW-0378">Hydrolase</keyword>
<organism evidence="7 8">
    <name type="scientific">Occultella glacieicola</name>
    <dbReference type="NCBI Taxonomy" id="2518684"/>
    <lineage>
        <taxon>Bacteria</taxon>
        <taxon>Bacillati</taxon>
        <taxon>Actinomycetota</taxon>
        <taxon>Actinomycetes</taxon>
        <taxon>Micrococcales</taxon>
        <taxon>Ruaniaceae</taxon>
        <taxon>Occultella</taxon>
    </lineage>
</organism>
<dbReference type="InterPro" id="IPR037018">
    <property type="entry name" value="GH65_N"/>
</dbReference>
<dbReference type="Gene3D" id="2.60.420.10">
    <property type="entry name" value="Maltose phosphorylase, domain 3"/>
    <property type="match status" value="1"/>
</dbReference>
<evidence type="ECO:0000259" key="5">
    <source>
        <dbReference type="Pfam" id="PF03633"/>
    </source>
</evidence>
<dbReference type="InterPro" id="IPR008928">
    <property type="entry name" value="6-hairpin_glycosidase_sf"/>
</dbReference>
<dbReference type="Pfam" id="PF03636">
    <property type="entry name" value="Glyco_hydro_65N"/>
    <property type="match status" value="1"/>
</dbReference>
<dbReference type="PIRSF" id="PIRSF036289">
    <property type="entry name" value="Glycosyl_hydrolase_malt_phosph"/>
    <property type="match status" value="1"/>
</dbReference>